<dbReference type="InterPro" id="IPR046496">
    <property type="entry name" value="DUF6589"/>
</dbReference>
<dbReference type="EMBL" id="JAAAJB010001430">
    <property type="protein sequence ID" value="KAG0247976.1"/>
    <property type="molecule type" value="Genomic_DNA"/>
</dbReference>
<evidence type="ECO:0000313" key="3">
    <source>
        <dbReference type="EMBL" id="KAG0247976.1"/>
    </source>
</evidence>
<feature type="region of interest" description="Disordered" evidence="1">
    <location>
        <begin position="229"/>
        <end position="267"/>
    </location>
</feature>
<feature type="non-terminal residue" evidence="3">
    <location>
        <position position="267"/>
    </location>
</feature>
<evidence type="ECO:0000313" key="4">
    <source>
        <dbReference type="Proteomes" id="UP000807716"/>
    </source>
</evidence>
<organism evidence="3 4">
    <name type="scientific">Actinomortierella ambigua</name>
    <dbReference type="NCBI Taxonomy" id="1343610"/>
    <lineage>
        <taxon>Eukaryota</taxon>
        <taxon>Fungi</taxon>
        <taxon>Fungi incertae sedis</taxon>
        <taxon>Mucoromycota</taxon>
        <taxon>Mortierellomycotina</taxon>
        <taxon>Mortierellomycetes</taxon>
        <taxon>Mortierellales</taxon>
        <taxon>Mortierellaceae</taxon>
        <taxon>Actinomortierella</taxon>
    </lineage>
</organism>
<dbReference type="Pfam" id="PF20231">
    <property type="entry name" value="DUF6589"/>
    <property type="match status" value="1"/>
</dbReference>
<evidence type="ECO:0000259" key="2">
    <source>
        <dbReference type="Pfam" id="PF20231"/>
    </source>
</evidence>
<protein>
    <recommendedName>
        <fullName evidence="2">DUF6589 domain-containing protein</fullName>
    </recommendedName>
</protein>
<dbReference type="AlphaFoldDB" id="A0A9P6PM05"/>
<gene>
    <name evidence="3" type="ORF">DFQ27_001336</name>
</gene>
<dbReference type="OrthoDB" id="2496395at2759"/>
<feature type="domain" description="DUF6589" evidence="2">
    <location>
        <begin position="44"/>
        <end position="235"/>
    </location>
</feature>
<accession>A0A9P6PM05</accession>
<dbReference type="Proteomes" id="UP000807716">
    <property type="component" value="Unassembled WGS sequence"/>
</dbReference>
<proteinExistence type="predicted"/>
<feature type="compositionally biased region" description="Polar residues" evidence="1">
    <location>
        <begin position="248"/>
        <end position="267"/>
    </location>
</feature>
<sequence length="267" mass="30003">MIMFADSVIFDPDAPIFRNQPLPTPTPQHFLEGLQTESQKETTQFHIFDALRRHGCDSGDWIPTLTDIDRLPAQKTETYSLPGLPHGQSTLEGVLAGLEEIVEHSGLSKEHISNRNIIFAGDMFTVDRLRTLKRLRSLDVSPYTRLEWVFPVFQLFHLQITLVNVILRTHWGSQSVPGSLCHLVTALGRKRINNKDKSDFHSAEQFLQHTFDATVLLLWMKQCASRDKGDLNDAVSKDERSMEDGDQATESAESSNGDQATESAESG</sequence>
<reference evidence="3" key="1">
    <citation type="journal article" date="2020" name="Fungal Divers.">
        <title>Resolving the Mortierellaceae phylogeny through synthesis of multi-gene phylogenetics and phylogenomics.</title>
        <authorList>
            <person name="Vandepol N."/>
            <person name="Liber J."/>
            <person name="Desiro A."/>
            <person name="Na H."/>
            <person name="Kennedy M."/>
            <person name="Barry K."/>
            <person name="Grigoriev I.V."/>
            <person name="Miller A.N."/>
            <person name="O'Donnell K."/>
            <person name="Stajich J.E."/>
            <person name="Bonito G."/>
        </authorList>
    </citation>
    <scope>NUCLEOTIDE SEQUENCE</scope>
    <source>
        <strain evidence="3">BC1065</strain>
    </source>
</reference>
<keyword evidence="4" id="KW-1185">Reference proteome</keyword>
<feature type="compositionally biased region" description="Basic and acidic residues" evidence="1">
    <location>
        <begin position="229"/>
        <end position="243"/>
    </location>
</feature>
<name>A0A9P6PM05_9FUNG</name>
<comment type="caution">
    <text evidence="3">The sequence shown here is derived from an EMBL/GenBank/DDBJ whole genome shotgun (WGS) entry which is preliminary data.</text>
</comment>
<evidence type="ECO:0000256" key="1">
    <source>
        <dbReference type="SAM" id="MobiDB-lite"/>
    </source>
</evidence>